<reference evidence="8 9" key="1">
    <citation type="submission" date="2019-07" db="EMBL/GenBank/DDBJ databases">
        <authorList>
            <person name="Cremers G."/>
        </authorList>
    </citation>
    <scope>NUCLEOTIDE SEQUENCE [LARGE SCALE GENOMIC DNA]</scope>
</reference>
<evidence type="ECO:0000256" key="6">
    <source>
        <dbReference type="SAM" id="Phobius"/>
    </source>
</evidence>
<dbReference type="GO" id="GO:0009055">
    <property type="term" value="F:electron transfer activity"/>
    <property type="evidence" value="ECO:0007669"/>
    <property type="project" value="InterPro"/>
</dbReference>
<dbReference type="GO" id="GO:0020037">
    <property type="term" value="F:heme binding"/>
    <property type="evidence" value="ECO:0007669"/>
    <property type="project" value="InterPro"/>
</dbReference>
<accession>A0A564ZG60</accession>
<dbReference type="EMBL" id="CABIKM010000011">
    <property type="protein sequence ID" value="VUZ84310.1"/>
    <property type="molecule type" value="Genomic_DNA"/>
</dbReference>
<keyword evidence="6" id="KW-1133">Transmembrane helix</keyword>
<keyword evidence="2 4" id="KW-0479">Metal-binding</keyword>
<organism evidence="8 9">
    <name type="scientific">Candidatus Methylomirabilis lanthanidiphila</name>
    <dbReference type="NCBI Taxonomy" id="2211376"/>
    <lineage>
        <taxon>Bacteria</taxon>
        <taxon>Candidatus Methylomirabilota</taxon>
        <taxon>Candidatus Methylomirabilia</taxon>
        <taxon>Candidatus Methylomirabilales</taxon>
        <taxon>Candidatus Methylomirabilaceae</taxon>
        <taxon>Candidatus Methylomirabilis</taxon>
    </lineage>
</organism>
<dbReference type="AlphaFoldDB" id="A0A564ZG60"/>
<evidence type="ECO:0000256" key="5">
    <source>
        <dbReference type="SAM" id="MobiDB-lite"/>
    </source>
</evidence>
<keyword evidence="6" id="KW-0812">Transmembrane</keyword>
<evidence type="ECO:0000313" key="8">
    <source>
        <dbReference type="EMBL" id="VUZ84310.1"/>
    </source>
</evidence>
<dbReference type="PROSITE" id="PS51007">
    <property type="entry name" value="CYTC"/>
    <property type="match status" value="1"/>
</dbReference>
<dbReference type="GO" id="GO:0046872">
    <property type="term" value="F:metal ion binding"/>
    <property type="evidence" value="ECO:0007669"/>
    <property type="project" value="UniProtKB-KW"/>
</dbReference>
<dbReference type="InterPro" id="IPR036909">
    <property type="entry name" value="Cyt_c-like_dom_sf"/>
</dbReference>
<evidence type="ECO:0000256" key="3">
    <source>
        <dbReference type="ARBA" id="ARBA00023004"/>
    </source>
</evidence>
<evidence type="ECO:0000256" key="4">
    <source>
        <dbReference type="PROSITE-ProRule" id="PRU00433"/>
    </source>
</evidence>
<evidence type="ECO:0000256" key="1">
    <source>
        <dbReference type="ARBA" id="ARBA00022617"/>
    </source>
</evidence>
<dbReference type="Pfam" id="PF00034">
    <property type="entry name" value="Cytochrom_C"/>
    <property type="match status" value="1"/>
</dbReference>
<evidence type="ECO:0000313" key="9">
    <source>
        <dbReference type="Proteomes" id="UP000334340"/>
    </source>
</evidence>
<dbReference type="Proteomes" id="UP000334340">
    <property type="component" value="Unassembled WGS sequence"/>
</dbReference>
<dbReference type="Gene3D" id="1.10.760.10">
    <property type="entry name" value="Cytochrome c-like domain"/>
    <property type="match status" value="1"/>
</dbReference>
<protein>
    <submittedName>
        <fullName evidence="8">Cytochrome c</fullName>
    </submittedName>
</protein>
<feature type="domain" description="Cytochrome c" evidence="7">
    <location>
        <begin position="95"/>
        <end position="203"/>
    </location>
</feature>
<gene>
    <name evidence="8" type="ORF">MELA_00681</name>
</gene>
<name>A0A564ZG60_9BACT</name>
<feature type="transmembrane region" description="Helical" evidence="6">
    <location>
        <begin position="21"/>
        <end position="44"/>
    </location>
</feature>
<keyword evidence="1 4" id="KW-0349">Heme</keyword>
<sequence length="209" mass="23029">MPVMSGEERCKAQGIRRREHRVFGCGTLIKGAILTCGLVFVWVVNGWSQEPPQTGGHHHHPAVTPPPKIPQQKGPAAQPPRLAIPPKWRFTMPAGDHHAGRQIFIDFECFKCHEVVGEDFPAPKAEQGDVGPALSGMGAMHPAEYFLETMIDPNASAAWRIAHHKDEQKGYLGADGKSKMPSYNDTMTVQQLIDLVAYMKSLTEGGHRH</sequence>
<evidence type="ECO:0000256" key="2">
    <source>
        <dbReference type="ARBA" id="ARBA00022723"/>
    </source>
</evidence>
<evidence type="ECO:0000259" key="7">
    <source>
        <dbReference type="PROSITE" id="PS51007"/>
    </source>
</evidence>
<keyword evidence="3 4" id="KW-0408">Iron</keyword>
<dbReference type="SUPFAM" id="SSF46626">
    <property type="entry name" value="Cytochrome c"/>
    <property type="match status" value="1"/>
</dbReference>
<dbReference type="InterPro" id="IPR009056">
    <property type="entry name" value="Cyt_c-like_dom"/>
</dbReference>
<feature type="region of interest" description="Disordered" evidence="5">
    <location>
        <begin position="51"/>
        <end position="83"/>
    </location>
</feature>
<keyword evidence="6" id="KW-0472">Membrane</keyword>
<keyword evidence="9" id="KW-1185">Reference proteome</keyword>
<proteinExistence type="predicted"/>